<keyword evidence="2" id="KW-1185">Reference proteome</keyword>
<accession>A0ACC2WDM3</accession>
<protein>
    <submittedName>
        <fullName evidence="1">Uncharacterized protein</fullName>
    </submittedName>
</protein>
<evidence type="ECO:0000313" key="2">
    <source>
        <dbReference type="Proteomes" id="UP001230649"/>
    </source>
</evidence>
<dbReference type="EMBL" id="JASBWS010000029">
    <property type="protein sequence ID" value="KAJ9109521.1"/>
    <property type="molecule type" value="Genomic_DNA"/>
</dbReference>
<sequence>MPDVYAAFEKHMISASSYATKWYITLFANTVPFQTQLRIWDALLLEGQDVLVITSLALIYAYRSILTAPNASFETILSTLSAFYIPEDEDLMMQWIHRMTKKSETRLMMDGWRKAWQELVRNKQDGGALL</sequence>
<dbReference type="Proteomes" id="UP001230649">
    <property type="component" value="Unassembled WGS sequence"/>
</dbReference>
<gene>
    <name evidence="1" type="ORF">QFC20_003265</name>
</gene>
<name>A0ACC2WDM3_9TREE</name>
<organism evidence="1 2">
    <name type="scientific">Naganishia adeliensis</name>
    <dbReference type="NCBI Taxonomy" id="92952"/>
    <lineage>
        <taxon>Eukaryota</taxon>
        <taxon>Fungi</taxon>
        <taxon>Dikarya</taxon>
        <taxon>Basidiomycota</taxon>
        <taxon>Agaricomycotina</taxon>
        <taxon>Tremellomycetes</taxon>
        <taxon>Filobasidiales</taxon>
        <taxon>Filobasidiaceae</taxon>
        <taxon>Naganishia</taxon>
    </lineage>
</organism>
<proteinExistence type="predicted"/>
<reference evidence="1" key="1">
    <citation type="submission" date="2023-04" db="EMBL/GenBank/DDBJ databases">
        <title>Draft Genome sequencing of Naganishia species isolated from polar environments using Oxford Nanopore Technology.</title>
        <authorList>
            <person name="Leo P."/>
            <person name="Venkateswaran K."/>
        </authorList>
    </citation>
    <scope>NUCLEOTIDE SEQUENCE</scope>
    <source>
        <strain evidence="1">MNA-CCFEE 5262</strain>
    </source>
</reference>
<evidence type="ECO:0000313" key="1">
    <source>
        <dbReference type="EMBL" id="KAJ9109521.1"/>
    </source>
</evidence>
<comment type="caution">
    <text evidence="1">The sequence shown here is derived from an EMBL/GenBank/DDBJ whole genome shotgun (WGS) entry which is preliminary data.</text>
</comment>